<gene>
    <name evidence="8" type="ORF">TVAG_343480</name>
</gene>
<sequence length="702" mass="78641">MSNLGSYGSSGFTPEVKNEPVEYIPEPVKEVPEEDSISAVESLFASPNAADHTSAMKMLIVLISKGQDVSHFAPLVIQEIASNDYLSRQLAYIFLNHYSDEAIDFIVLSINTFQKSLQDSDPIVRALALKVLSTIRSREILPTIRDAIVQVAGDTNPYVKKVAAYAIIKAAELSEDETETEQYLPILERLLNDDSPISFSGAIAAYWTLCPDAIELLHSKFRWMCHNMEKMDEWGQVYSLRSLTVYSRYCFKNPTEVPEDESNAAFWDESEQTENISPDLSLLLHTAKKLLMSQNSAVVLAAAALIYYCAPASMISSVARPLVRLIYDSQITAKIAINFILTVSSKYKHIFIPHINHFYVRRTDLPEVKSLKLKLLSCLVLPANAKQVLEQLSTYSGSTNLDFASDAVKTIGKIAMTNDNIAVPALNHLLQLIGQLDGKILTDCILSIAHILRRNTMSSDEKSAIRSLARKFTTLKDPQAKAAILSIVGDCHVSHPEFGPQLLRVIAKTYNEQHPDVRLQSLALAAKVIVSGTDSKIPEFILKMGQNDVEFDIRDRAGFLFSITSTKTEKLKAKLPEIMFQPRQIPVWAQSEEQNNFALGTLSNLFNHEIPGYEPVPDWAPVEQLPVDSVRKPKSAFGDDDDDDEEESNDERKQTLNEFFVGSDSGAEYEVEEEEEVDEEEEEEVEEEEAKDDEKENNEFFL</sequence>
<evidence type="ECO:0000256" key="5">
    <source>
        <dbReference type="ARBA" id="ARBA00023136"/>
    </source>
</evidence>
<comment type="subcellular location">
    <subcellularLocation>
        <location evidence="1">Endomembrane system</location>
    </subcellularLocation>
</comment>
<dbReference type="VEuPathDB" id="TrichDB:TVAG_343480"/>
<feature type="region of interest" description="Disordered" evidence="6">
    <location>
        <begin position="630"/>
        <end position="702"/>
    </location>
</feature>
<dbReference type="GO" id="GO:0012505">
    <property type="term" value="C:endomembrane system"/>
    <property type="evidence" value="ECO:0007669"/>
    <property type="project" value="UniProtKB-SubCell"/>
</dbReference>
<dbReference type="InParanoid" id="A2E1F2"/>
<dbReference type="EMBL" id="DS113284">
    <property type="protein sequence ID" value="EAY13519.1"/>
    <property type="molecule type" value="Genomic_DNA"/>
</dbReference>
<keyword evidence="4" id="KW-0653">Protein transport</keyword>
<feature type="compositionally biased region" description="Acidic residues" evidence="6">
    <location>
        <begin position="638"/>
        <end position="649"/>
    </location>
</feature>
<accession>A2E1F2</accession>
<dbReference type="SMR" id="A2E1F2"/>
<evidence type="ECO:0000256" key="1">
    <source>
        <dbReference type="ARBA" id="ARBA00004308"/>
    </source>
</evidence>
<dbReference type="AlphaFoldDB" id="A2E1F2"/>
<dbReference type="GO" id="GO:0030117">
    <property type="term" value="C:membrane coat"/>
    <property type="evidence" value="ECO:0007669"/>
    <property type="project" value="InterPro"/>
</dbReference>
<dbReference type="SUPFAM" id="SSF48371">
    <property type="entry name" value="ARM repeat"/>
    <property type="match status" value="1"/>
</dbReference>
<reference evidence="8" key="2">
    <citation type="journal article" date="2007" name="Science">
        <title>Draft genome sequence of the sexually transmitted pathogen Trichomonas vaginalis.</title>
        <authorList>
            <person name="Carlton J.M."/>
            <person name="Hirt R.P."/>
            <person name="Silva J.C."/>
            <person name="Delcher A.L."/>
            <person name="Schatz M."/>
            <person name="Zhao Q."/>
            <person name="Wortman J.R."/>
            <person name="Bidwell S.L."/>
            <person name="Alsmark U.C.M."/>
            <person name="Besteiro S."/>
            <person name="Sicheritz-Ponten T."/>
            <person name="Noel C.J."/>
            <person name="Dacks J.B."/>
            <person name="Foster P.G."/>
            <person name="Simillion C."/>
            <person name="Van de Peer Y."/>
            <person name="Miranda-Saavedra D."/>
            <person name="Barton G.J."/>
            <person name="Westrop G.D."/>
            <person name="Mueller S."/>
            <person name="Dessi D."/>
            <person name="Fiori P.L."/>
            <person name="Ren Q."/>
            <person name="Paulsen I."/>
            <person name="Zhang H."/>
            <person name="Bastida-Corcuera F.D."/>
            <person name="Simoes-Barbosa A."/>
            <person name="Brown M.T."/>
            <person name="Hayes R.D."/>
            <person name="Mukherjee M."/>
            <person name="Okumura C.Y."/>
            <person name="Schneider R."/>
            <person name="Smith A.J."/>
            <person name="Vanacova S."/>
            <person name="Villalvazo M."/>
            <person name="Haas B.J."/>
            <person name="Pertea M."/>
            <person name="Feldblyum T.V."/>
            <person name="Utterback T.R."/>
            <person name="Shu C.L."/>
            <person name="Osoegawa K."/>
            <person name="de Jong P.J."/>
            <person name="Hrdy I."/>
            <person name="Horvathova L."/>
            <person name="Zubacova Z."/>
            <person name="Dolezal P."/>
            <person name="Malik S.B."/>
            <person name="Logsdon J.M. Jr."/>
            <person name="Henze K."/>
            <person name="Gupta A."/>
            <person name="Wang C.C."/>
            <person name="Dunne R.L."/>
            <person name="Upcroft J.A."/>
            <person name="Upcroft P."/>
            <person name="White O."/>
            <person name="Salzberg S.L."/>
            <person name="Tang P."/>
            <person name="Chiu C.-H."/>
            <person name="Lee Y.-S."/>
            <person name="Embley T.M."/>
            <person name="Coombs G.H."/>
            <person name="Mottram J.C."/>
            <person name="Tachezy J."/>
            <person name="Fraser-Liggett C.M."/>
            <person name="Johnson P.J."/>
        </authorList>
    </citation>
    <scope>NUCLEOTIDE SEQUENCE [LARGE SCALE GENOMIC DNA]</scope>
    <source>
        <strain evidence="8">G3</strain>
    </source>
</reference>
<dbReference type="Proteomes" id="UP000001542">
    <property type="component" value="Unassembled WGS sequence"/>
</dbReference>
<dbReference type="eggNOG" id="KOG1060">
    <property type="taxonomic scope" value="Eukaryota"/>
</dbReference>
<organism evidence="8 9">
    <name type="scientific">Trichomonas vaginalis (strain ATCC PRA-98 / G3)</name>
    <dbReference type="NCBI Taxonomy" id="412133"/>
    <lineage>
        <taxon>Eukaryota</taxon>
        <taxon>Metamonada</taxon>
        <taxon>Parabasalia</taxon>
        <taxon>Trichomonadida</taxon>
        <taxon>Trichomonadidae</taxon>
        <taxon>Trichomonas</taxon>
    </lineage>
</organism>
<dbReference type="InterPro" id="IPR016024">
    <property type="entry name" value="ARM-type_fold"/>
</dbReference>
<feature type="compositionally biased region" description="Basic and acidic residues" evidence="6">
    <location>
        <begin position="692"/>
        <end position="702"/>
    </location>
</feature>
<dbReference type="Gene3D" id="1.25.10.10">
    <property type="entry name" value="Leucine-rich Repeat Variant"/>
    <property type="match status" value="1"/>
</dbReference>
<dbReference type="GO" id="GO:0016192">
    <property type="term" value="P:vesicle-mediated transport"/>
    <property type="evidence" value="ECO:0000318"/>
    <property type="project" value="GO_Central"/>
</dbReference>
<dbReference type="PANTHER" id="PTHR11134">
    <property type="entry name" value="ADAPTOR COMPLEX SUBUNIT BETA FAMILY MEMBER"/>
    <property type="match status" value="1"/>
</dbReference>
<feature type="compositionally biased region" description="Acidic residues" evidence="6">
    <location>
        <begin position="667"/>
        <end position="691"/>
    </location>
</feature>
<dbReference type="Pfam" id="PF01602">
    <property type="entry name" value="Adaptin_N"/>
    <property type="match status" value="1"/>
</dbReference>
<evidence type="ECO:0000259" key="7">
    <source>
        <dbReference type="Pfam" id="PF01602"/>
    </source>
</evidence>
<evidence type="ECO:0000313" key="9">
    <source>
        <dbReference type="Proteomes" id="UP000001542"/>
    </source>
</evidence>
<evidence type="ECO:0000313" key="8">
    <source>
        <dbReference type="EMBL" id="EAY13519.1"/>
    </source>
</evidence>
<keyword evidence="3" id="KW-0813">Transport</keyword>
<dbReference type="RefSeq" id="XP_001325742.1">
    <property type="nucleotide sequence ID" value="XM_001325707.1"/>
</dbReference>
<evidence type="ECO:0000256" key="2">
    <source>
        <dbReference type="ARBA" id="ARBA00006613"/>
    </source>
</evidence>
<proteinExistence type="inferred from homology"/>
<evidence type="ECO:0000256" key="6">
    <source>
        <dbReference type="SAM" id="MobiDB-lite"/>
    </source>
</evidence>
<dbReference type="InterPro" id="IPR002553">
    <property type="entry name" value="Clathrin/coatomer_adapt-like_N"/>
</dbReference>
<dbReference type="STRING" id="5722.A2E1F2"/>
<dbReference type="FunFam" id="1.25.10.10:FF:000912">
    <property type="entry name" value="Adaptin N terminal region family protein"/>
    <property type="match status" value="1"/>
</dbReference>
<evidence type="ECO:0000256" key="3">
    <source>
        <dbReference type="ARBA" id="ARBA00022448"/>
    </source>
</evidence>
<dbReference type="KEGG" id="tva:4771498"/>
<dbReference type="GO" id="GO:0006886">
    <property type="term" value="P:intracellular protein transport"/>
    <property type="evidence" value="ECO:0007669"/>
    <property type="project" value="InterPro"/>
</dbReference>
<dbReference type="InterPro" id="IPR026739">
    <property type="entry name" value="AP_beta"/>
</dbReference>
<name>A2E1F2_TRIV3</name>
<dbReference type="InterPro" id="IPR011989">
    <property type="entry name" value="ARM-like"/>
</dbReference>
<keyword evidence="5" id="KW-0472">Membrane</keyword>
<dbReference type="OrthoDB" id="10254310at2759"/>
<reference evidence="8" key="1">
    <citation type="submission" date="2006-10" db="EMBL/GenBank/DDBJ databases">
        <authorList>
            <person name="Amadeo P."/>
            <person name="Zhao Q."/>
            <person name="Wortman J."/>
            <person name="Fraser-Liggett C."/>
            <person name="Carlton J."/>
        </authorList>
    </citation>
    <scope>NUCLEOTIDE SEQUENCE</scope>
    <source>
        <strain evidence="8">G3</strain>
    </source>
</reference>
<keyword evidence="9" id="KW-1185">Reference proteome</keyword>
<protein>
    <submittedName>
        <fullName evidence="8">Adaptin N terminal region family protein</fullName>
    </submittedName>
</protein>
<comment type="similarity">
    <text evidence="2">Belongs to the adaptor complexes large subunit family.</text>
</comment>
<evidence type="ECO:0000256" key="4">
    <source>
        <dbReference type="ARBA" id="ARBA00022927"/>
    </source>
</evidence>
<dbReference type="OMA" id="DMCSEDV"/>
<dbReference type="VEuPathDB" id="TrichDB:TVAGG3_0319970"/>
<feature type="domain" description="Clathrin/coatomer adaptor adaptin-like N-terminal" evidence="7">
    <location>
        <begin position="42"/>
        <end position="566"/>
    </location>
</feature>